<evidence type="ECO:0000259" key="2">
    <source>
        <dbReference type="Pfam" id="PF03432"/>
    </source>
</evidence>
<evidence type="ECO:0000313" key="4">
    <source>
        <dbReference type="Proteomes" id="UP000293345"/>
    </source>
</evidence>
<evidence type="ECO:0000256" key="1">
    <source>
        <dbReference type="SAM" id="MobiDB-lite"/>
    </source>
</evidence>
<comment type="caution">
    <text evidence="3">The sequence shown here is derived from an EMBL/GenBank/DDBJ whole genome shotgun (WGS) entry which is preliminary data.</text>
</comment>
<gene>
    <name evidence="3" type="ORF">ET524_04775</name>
</gene>
<name>A0A4Q2K1K5_9ACTN</name>
<evidence type="ECO:0000313" key="3">
    <source>
        <dbReference type="EMBL" id="RXZ53871.1"/>
    </source>
</evidence>
<dbReference type="RefSeq" id="WP_129423684.1">
    <property type="nucleotide sequence ID" value="NZ_SDPW01000001.1"/>
</dbReference>
<dbReference type="Proteomes" id="UP000293345">
    <property type="component" value="Unassembled WGS sequence"/>
</dbReference>
<proteinExistence type="predicted"/>
<dbReference type="InterPro" id="IPR005094">
    <property type="entry name" value="Endonuclease_MobA/VirD2"/>
</dbReference>
<sequence>MSAIKQVAVTSAAHAGSLGKYLNDERALMRDSQHIANEDRWFEEMDATREAYGHNAPGRAGASTTYMYHQVIAFNPDECSCNGGKMTPQKCMEFAKDWVQARYPAQEALWVLHKEHCAADGTDRFAVHIGINRTNLETGNRLCEGRGQKAKVDRANAMRALDAKWGLRQMEKGERNSRVHAMQPTRAEKEMHARGVQPDKACIRQHVRQRVAEISREAPAGNRMRELASRLKADGIEMSVSKGGKQVMFQREGSGFKVGGSRLGRGFSIQGIAKGLGMETGMQLGRAASQEMDR</sequence>
<reference evidence="3 4" key="1">
    <citation type="submission" date="2019-01" db="EMBL/GenBank/DDBJ databases">
        <title>Senegalimassilia sp. nov. KGMB04484 isolated human feces.</title>
        <authorList>
            <person name="Han K.-I."/>
            <person name="Kim J.-S."/>
            <person name="Lee K.C."/>
            <person name="Suh M.K."/>
            <person name="Eom M.K."/>
            <person name="Lee J.H."/>
            <person name="Park S.-H."/>
            <person name="Kang S.W."/>
            <person name="Park J.-E."/>
            <person name="Oh B.S."/>
            <person name="Yu S.Y."/>
            <person name="Choi S.-H."/>
            <person name="Lee D.H."/>
            <person name="Yoon H."/>
            <person name="Kim B.-Y."/>
            <person name="Lee J.H."/>
            <person name="Lee J.-S."/>
        </authorList>
    </citation>
    <scope>NUCLEOTIDE SEQUENCE [LARGE SCALE GENOMIC DNA]</scope>
    <source>
        <strain evidence="3 4">KGMB04484</strain>
    </source>
</reference>
<dbReference type="EMBL" id="SDPW01000001">
    <property type="protein sequence ID" value="RXZ53871.1"/>
    <property type="molecule type" value="Genomic_DNA"/>
</dbReference>
<feature type="domain" description="MobA/VirD2-like nuclease" evidence="2">
    <location>
        <begin position="27"/>
        <end position="154"/>
    </location>
</feature>
<feature type="region of interest" description="Disordered" evidence="1">
    <location>
        <begin position="173"/>
        <end position="196"/>
    </location>
</feature>
<accession>A0A4Q2K1K5</accession>
<keyword evidence="4" id="KW-1185">Reference proteome</keyword>
<dbReference type="Pfam" id="PF03432">
    <property type="entry name" value="Relaxase"/>
    <property type="match status" value="1"/>
</dbReference>
<dbReference type="AlphaFoldDB" id="A0A4Q2K1K5"/>
<organism evidence="3 4">
    <name type="scientific">Senegalimassilia faecalis</name>
    <dbReference type="NCBI Taxonomy" id="2509433"/>
    <lineage>
        <taxon>Bacteria</taxon>
        <taxon>Bacillati</taxon>
        <taxon>Actinomycetota</taxon>
        <taxon>Coriobacteriia</taxon>
        <taxon>Coriobacteriales</taxon>
        <taxon>Coriobacteriaceae</taxon>
        <taxon>Senegalimassilia</taxon>
    </lineage>
</organism>
<protein>
    <recommendedName>
        <fullName evidence="2">MobA/VirD2-like nuclease domain-containing protein</fullName>
    </recommendedName>
</protein>
<dbReference type="OrthoDB" id="3199367at2"/>